<comment type="subunit">
    <text evidence="12">Homodimer.</text>
</comment>
<feature type="binding site" evidence="12">
    <location>
        <begin position="10"/>
        <end position="12"/>
    </location>
    <ligand>
        <name>substrate</name>
    </ligand>
</feature>
<keyword evidence="8 12" id="KW-0067">ATP-binding</keyword>
<comment type="subcellular location">
    <subcellularLocation>
        <location evidence="12">Cytoplasm</location>
    </subcellularLocation>
</comment>
<dbReference type="Gene3D" id="3.40.1190.20">
    <property type="match status" value="1"/>
</dbReference>
<dbReference type="PANTHER" id="PTHR10584:SF166">
    <property type="entry name" value="RIBOKINASE"/>
    <property type="match status" value="1"/>
</dbReference>
<dbReference type="SUPFAM" id="SSF53613">
    <property type="entry name" value="Ribokinase-like"/>
    <property type="match status" value="1"/>
</dbReference>
<dbReference type="UniPathway" id="UPA00916">
    <property type="reaction ID" value="UER00889"/>
</dbReference>
<comment type="function">
    <text evidence="12">Catalyzes the phosphorylation of ribose at O-5 in a reaction requiring ATP and magnesium. The resulting D-ribose-5-phosphate can then be used either for sythesis of nucleotides, histidine, and tryptophan, or as a component of the pentose phosphate pathway.</text>
</comment>
<dbReference type="CDD" id="cd01174">
    <property type="entry name" value="ribokinase"/>
    <property type="match status" value="1"/>
</dbReference>
<dbReference type="PRINTS" id="PR00990">
    <property type="entry name" value="RIBOKINASE"/>
</dbReference>
<comment type="pathway">
    <text evidence="12">Carbohydrate metabolism; D-ribose degradation; D-ribose 5-phosphate from beta-D-ribopyranose: step 2/2.</text>
</comment>
<keyword evidence="6 12" id="KW-0547">Nucleotide-binding</keyword>
<evidence type="ECO:0000256" key="2">
    <source>
        <dbReference type="ARBA" id="ARBA00012035"/>
    </source>
</evidence>
<comment type="caution">
    <text evidence="12">Lacks conserved residue(s) required for the propagation of feature annotation.</text>
</comment>
<name>A0A7C3VQ76_9CYAN</name>
<evidence type="ECO:0000256" key="11">
    <source>
        <dbReference type="ARBA" id="ARBA00023277"/>
    </source>
</evidence>
<dbReference type="GO" id="GO:0005829">
    <property type="term" value="C:cytosol"/>
    <property type="evidence" value="ECO:0007669"/>
    <property type="project" value="TreeGrafter"/>
</dbReference>
<keyword evidence="11 12" id="KW-0119">Carbohydrate metabolism</keyword>
<dbReference type="InterPro" id="IPR029056">
    <property type="entry name" value="Ribokinase-like"/>
</dbReference>
<comment type="caution">
    <text evidence="14">The sequence shown here is derived from an EMBL/GenBank/DDBJ whole genome shotgun (WGS) entry which is preliminary data.</text>
</comment>
<feature type="binding site" evidence="12">
    <location>
        <begin position="251"/>
        <end position="252"/>
    </location>
    <ligand>
        <name>ATP</name>
        <dbReference type="ChEBI" id="CHEBI:30616"/>
    </ligand>
</feature>
<accession>A0A7C3VQ76</accession>
<dbReference type="AlphaFoldDB" id="A0A7C3VQ76"/>
<comment type="similarity">
    <text evidence="12">Belongs to the carbohydrate kinase PfkB family. Ribokinase subfamily.</text>
</comment>
<dbReference type="PANTHER" id="PTHR10584">
    <property type="entry name" value="SUGAR KINASE"/>
    <property type="match status" value="1"/>
</dbReference>
<dbReference type="EC" id="2.7.1.15" evidence="2 12"/>
<feature type="binding site" evidence="12">
    <location>
        <begin position="38"/>
        <end position="42"/>
    </location>
    <ligand>
        <name>substrate</name>
    </ligand>
</feature>
<sequence>MKILVFGSINIDLVAKTPRLPRPGETVSGTEFFTAPGGKGANQAVAAARLGVATYMVGRVGGDSFGQELQASLQAAGVNVEGVFLDKSTTSGVAVIAVDDKGENSIIVIPGANGQVGESDVERLKQMLPGAAALLLQLEIPLSAVVAAAKAAHSMGVPVILDPAPARSDLPPELYQLADIITPNETEAASLTGLPVYDQETAVAAAVVLRQRGSGVAVVKLGALGVVCVSAEESFFIPAFPVDAVDTVAAGDAFNGAMAVALASGLSRRQGVVWGAAAGALAATKPGAQPGLPTRDAMDVFLVEMGDVGLC</sequence>
<feature type="binding site" evidence="12">
    <location>
        <position position="252"/>
    </location>
    <ligand>
        <name>substrate</name>
    </ligand>
</feature>
<keyword evidence="7 12" id="KW-0418">Kinase</keyword>
<feature type="binding site" evidence="12">
    <location>
        <begin position="220"/>
        <end position="225"/>
    </location>
    <ligand>
        <name>ATP</name>
        <dbReference type="ChEBI" id="CHEBI:30616"/>
    </ligand>
</feature>
<evidence type="ECO:0000313" key="14">
    <source>
        <dbReference type="EMBL" id="HGG01830.1"/>
    </source>
</evidence>
<feature type="binding site" evidence="12">
    <location>
        <position position="139"/>
    </location>
    <ligand>
        <name>substrate</name>
    </ligand>
</feature>
<evidence type="ECO:0000256" key="5">
    <source>
        <dbReference type="ARBA" id="ARBA00022723"/>
    </source>
</evidence>
<comment type="activity regulation">
    <text evidence="12">Activated by a monovalent cation that binds near, but not in, the active site. The most likely occupant of the site in vivo is potassium. Ion binding induces a conformational change that may alter substrate affinity.</text>
</comment>
<feature type="binding site" evidence="12">
    <location>
        <position position="287"/>
    </location>
    <ligand>
        <name>K(+)</name>
        <dbReference type="ChEBI" id="CHEBI:29103"/>
    </ligand>
</feature>
<keyword evidence="10 12" id="KW-0630">Potassium</keyword>
<feature type="binding site" evidence="12">
    <location>
        <position position="246"/>
    </location>
    <ligand>
        <name>K(+)</name>
        <dbReference type="ChEBI" id="CHEBI:29103"/>
    </ligand>
</feature>
<dbReference type="PROSITE" id="PS00584">
    <property type="entry name" value="PFKB_KINASES_2"/>
    <property type="match status" value="1"/>
</dbReference>
<dbReference type="HAMAP" id="MF_01987">
    <property type="entry name" value="Ribokinase"/>
    <property type="match status" value="1"/>
</dbReference>
<dbReference type="InterPro" id="IPR011877">
    <property type="entry name" value="Ribokinase"/>
</dbReference>
<keyword evidence="4 12" id="KW-0808">Transferase</keyword>
<feature type="binding site" evidence="12">
    <location>
        <position position="282"/>
    </location>
    <ligand>
        <name>K(+)</name>
        <dbReference type="ChEBI" id="CHEBI:29103"/>
    </ligand>
</feature>
<evidence type="ECO:0000256" key="10">
    <source>
        <dbReference type="ARBA" id="ARBA00022958"/>
    </source>
</evidence>
<dbReference type="InterPro" id="IPR002139">
    <property type="entry name" value="Ribo/fructo_kinase"/>
</dbReference>
<feature type="binding site" evidence="12">
    <location>
        <position position="285"/>
    </location>
    <ligand>
        <name>K(+)</name>
        <dbReference type="ChEBI" id="CHEBI:29103"/>
    </ligand>
</feature>
<evidence type="ECO:0000259" key="13">
    <source>
        <dbReference type="Pfam" id="PF00294"/>
    </source>
</evidence>
<dbReference type="GO" id="GO:0005524">
    <property type="term" value="F:ATP binding"/>
    <property type="evidence" value="ECO:0007669"/>
    <property type="project" value="UniProtKB-UniRule"/>
</dbReference>
<feature type="binding site" evidence="12">
    <location>
        <position position="184"/>
    </location>
    <ligand>
        <name>ATP</name>
        <dbReference type="ChEBI" id="CHEBI:30616"/>
    </ligand>
</feature>
<comment type="catalytic activity">
    <reaction evidence="12">
        <text>D-ribose + ATP = D-ribose 5-phosphate + ADP + H(+)</text>
        <dbReference type="Rhea" id="RHEA:13697"/>
        <dbReference type="ChEBI" id="CHEBI:15378"/>
        <dbReference type="ChEBI" id="CHEBI:30616"/>
        <dbReference type="ChEBI" id="CHEBI:47013"/>
        <dbReference type="ChEBI" id="CHEBI:78346"/>
        <dbReference type="ChEBI" id="CHEBI:456216"/>
        <dbReference type="EC" id="2.7.1.15"/>
    </reaction>
</comment>
<proteinExistence type="inferred from homology"/>
<comment type="cofactor">
    <cofactor evidence="12">
        <name>Mg(2+)</name>
        <dbReference type="ChEBI" id="CHEBI:18420"/>
    </cofactor>
    <text evidence="12">Requires a divalent cation, most likely magnesium in vivo, as an electrophilic catalyst to aid phosphoryl group transfer. It is the chelate of the metal and the nucleotide that is the actual substrate.</text>
</comment>
<dbReference type="GO" id="GO:0004747">
    <property type="term" value="F:ribokinase activity"/>
    <property type="evidence" value="ECO:0007669"/>
    <property type="project" value="UniProtKB-UniRule"/>
</dbReference>
<organism evidence="14">
    <name type="scientific">Planktothricoides sp. SpSt-374</name>
    <dbReference type="NCBI Taxonomy" id="2282167"/>
    <lineage>
        <taxon>Bacteria</taxon>
        <taxon>Bacillati</taxon>
        <taxon>Cyanobacteriota</taxon>
        <taxon>Cyanophyceae</taxon>
        <taxon>Oscillatoriophycideae</taxon>
        <taxon>Oscillatoriales</taxon>
        <taxon>Oscillatoriaceae</taxon>
        <taxon>Planktothricoides</taxon>
    </lineage>
</organism>
<dbReference type="InterPro" id="IPR002173">
    <property type="entry name" value="Carboh/pur_kinase_PfkB_CS"/>
</dbReference>
<dbReference type="Pfam" id="PF00294">
    <property type="entry name" value="PfkB"/>
    <property type="match status" value="1"/>
</dbReference>
<feature type="domain" description="Carbohydrate kinase PfkB" evidence="13">
    <location>
        <begin position="2"/>
        <end position="295"/>
    </location>
</feature>
<keyword evidence="12" id="KW-0963">Cytoplasm</keyword>
<dbReference type="InterPro" id="IPR011611">
    <property type="entry name" value="PfkB_dom"/>
</dbReference>
<keyword evidence="9 12" id="KW-0460">Magnesium</keyword>
<evidence type="ECO:0000256" key="1">
    <source>
        <dbReference type="ARBA" id="ARBA00005380"/>
    </source>
</evidence>
<evidence type="ECO:0000256" key="6">
    <source>
        <dbReference type="ARBA" id="ARBA00022741"/>
    </source>
</evidence>
<evidence type="ECO:0000256" key="12">
    <source>
        <dbReference type="HAMAP-Rule" id="MF_01987"/>
    </source>
</evidence>
<protein>
    <recommendedName>
        <fullName evidence="3 12">Ribokinase</fullName>
        <shortName evidence="12">RK</shortName>
        <ecNumber evidence="2 12">2.7.1.15</ecNumber>
    </recommendedName>
</protein>
<comment type="similarity">
    <text evidence="1">Belongs to the carbohydrate kinase pfkB family.</text>
</comment>
<dbReference type="EMBL" id="DSPX01000146">
    <property type="protein sequence ID" value="HGG01830.1"/>
    <property type="molecule type" value="Genomic_DNA"/>
</dbReference>
<feature type="binding site" evidence="12">
    <location>
        <position position="248"/>
    </location>
    <ligand>
        <name>K(+)</name>
        <dbReference type="ChEBI" id="CHEBI:29103"/>
    </ligand>
</feature>
<reference evidence="14" key="1">
    <citation type="journal article" date="2020" name="mSystems">
        <title>Genome- and Community-Level Interaction Insights into Carbon Utilization and Element Cycling Functions of Hydrothermarchaeota in Hydrothermal Sediment.</title>
        <authorList>
            <person name="Zhou Z."/>
            <person name="Liu Y."/>
            <person name="Xu W."/>
            <person name="Pan J."/>
            <person name="Luo Z.H."/>
            <person name="Li M."/>
        </authorList>
    </citation>
    <scope>NUCLEOTIDE SEQUENCE [LARGE SCALE GENOMIC DNA]</scope>
    <source>
        <strain evidence="14">SpSt-374</strain>
    </source>
</reference>
<evidence type="ECO:0000256" key="9">
    <source>
        <dbReference type="ARBA" id="ARBA00022842"/>
    </source>
</evidence>
<evidence type="ECO:0000256" key="7">
    <source>
        <dbReference type="ARBA" id="ARBA00022777"/>
    </source>
</evidence>
<dbReference type="GO" id="GO:0046872">
    <property type="term" value="F:metal ion binding"/>
    <property type="evidence" value="ECO:0007669"/>
    <property type="project" value="UniProtKB-KW"/>
</dbReference>
<evidence type="ECO:0000256" key="3">
    <source>
        <dbReference type="ARBA" id="ARBA00016943"/>
    </source>
</evidence>
<gene>
    <name evidence="12 14" type="primary">rbsK</name>
    <name evidence="14" type="ORF">ENR15_14575</name>
</gene>
<keyword evidence="5 12" id="KW-0479">Metal-binding</keyword>
<dbReference type="NCBIfam" id="TIGR02152">
    <property type="entry name" value="D_ribokin_bact"/>
    <property type="match status" value="1"/>
</dbReference>
<evidence type="ECO:0000256" key="4">
    <source>
        <dbReference type="ARBA" id="ARBA00022679"/>
    </source>
</evidence>
<dbReference type="GO" id="GO:0019303">
    <property type="term" value="P:D-ribose catabolic process"/>
    <property type="evidence" value="ECO:0007669"/>
    <property type="project" value="UniProtKB-UniRule"/>
</dbReference>
<feature type="active site" description="Proton acceptor" evidence="12">
    <location>
        <position position="252"/>
    </location>
</feature>
<evidence type="ECO:0000256" key="8">
    <source>
        <dbReference type="ARBA" id="ARBA00022840"/>
    </source>
</evidence>